<dbReference type="SUPFAM" id="SSF53098">
    <property type="entry name" value="Ribonuclease H-like"/>
    <property type="match status" value="1"/>
</dbReference>
<accession>A0ABP0NP16</accession>
<dbReference type="InterPro" id="IPR036397">
    <property type="entry name" value="RNaseH_sf"/>
</dbReference>
<organism evidence="1 2">
    <name type="scientific">Durusdinium trenchii</name>
    <dbReference type="NCBI Taxonomy" id="1381693"/>
    <lineage>
        <taxon>Eukaryota</taxon>
        <taxon>Sar</taxon>
        <taxon>Alveolata</taxon>
        <taxon>Dinophyceae</taxon>
        <taxon>Suessiales</taxon>
        <taxon>Symbiodiniaceae</taxon>
        <taxon>Durusdinium</taxon>
    </lineage>
</organism>
<evidence type="ECO:0000313" key="2">
    <source>
        <dbReference type="Proteomes" id="UP001642484"/>
    </source>
</evidence>
<protein>
    <recommendedName>
        <fullName evidence="3">Integrase catalytic domain-containing protein</fullName>
    </recommendedName>
</protein>
<proteinExistence type="predicted"/>
<name>A0ABP0NP16_9DINO</name>
<sequence length="155" mass="17949">MIFVPRKGVHTYVVKALMVWINRLGYKKVILQHDSEEALRTVVEQVQQKMGPDKVQVRASPPYSHQSQGGAENTNRLMAGMLRTWLSALREKYPDPEQPIDINHVIVPWLCRWIAFVWARYHVKHDNMTAFKIVTGREYASPKKLGARRRCGARV</sequence>
<dbReference type="InterPro" id="IPR012337">
    <property type="entry name" value="RNaseH-like_sf"/>
</dbReference>
<dbReference type="Gene3D" id="3.30.420.10">
    <property type="entry name" value="Ribonuclease H-like superfamily/Ribonuclease H"/>
    <property type="match status" value="1"/>
</dbReference>
<dbReference type="Proteomes" id="UP001642484">
    <property type="component" value="Unassembled WGS sequence"/>
</dbReference>
<keyword evidence="2" id="KW-1185">Reference proteome</keyword>
<evidence type="ECO:0008006" key="3">
    <source>
        <dbReference type="Google" id="ProtNLM"/>
    </source>
</evidence>
<comment type="caution">
    <text evidence="1">The sequence shown here is derived from an EMBL/GenBank/DDBJ whole genome shotgun (WGS) entry which is preliminary data.</text>
</comment>
<dbReference type="EMBL" id="CAXAMN010021984">
    <property type="protein sequence ID" value="CAK9065148.1"/>
    <property type="molecule type" value="Genomic_DNA"/>
</dbReference>
<gene>
    <name evidence="1" type="ORF">CCMP2556_LOCUS32031</name>
</gene>
<evidence type="ECO:0000313" key="1">
    <source>
        <dbReference type="EMBL" id="CAK9065148.1"/>
    </source>
</evidence>
<reference evidence="1 2" key="1">
    <citation type="submission" date="2024-02" db="EMBL/GenBank/DDBJ databases">
        <authorList>
            <person name="Chen Y."/>
            <person name="Shah S."/>
            <person name="Dougan E. K."/>
            <person name="Thang M."/>
            <person name="Chan C."/>
        </authorList>
    </citation>
    <scope>NUCLEOTIDE SEQUENCE [LARGE SCALE GENOMIC DNA]</scope>
</reference>